<dbReference type="GO" id="GO:0005789">
    <property type="term" value="C:endoplasmic reticulum membrane"/>
    <property type="evidence" value="ECO:0007669"/>
    <property type="project" value="UniProtKB-SubCell"/>
</dbReference>
<evidence type="ECO:0000313" key="3">
    <source>
        <dbReference type="Proteomes" id="UP001142055"/>
    </source>
</evidence>
<keyword evidence="1" id="KW-0812">Transmembrane</keyword>
<keyword evidence="1" id="KW-0472">Membrane</keyword>
<comment type="caution">
    <text evidence="2">The sequence shown here is derived from an EMBL/GenBank/DDBJ whole genome shotgun (WGS) entry which is preliminary data.</text>
</comment>
<accession>A0A9Q0RS22</accession>
<feature type="transmembrane region" description="Helical" evidence="1">
    <location>
        <begin position="65"/>
        <end position="86"/>
    </location>
</feature>
<organism evidence="2 3">
    <name type="scientific">Blomia tropicalis</name>
    <name type="common">Mite</name>
    <dbReference type="NCBI Taxonomy" id="40697"/>
    <lineage>
        <taxon>Eukaryota</taxon>
        <taxon>Metazoa</taxon>
        <taxon>Ecdysozoa</taxon>
        <taxon>Arthropoda</taxon>
        <taxon>Chelicerata</taxon>
        <taxon>Arachnida</taxon>
        <taxon>Acari</taxon>
        <taxon>Acariformes</taxon>
        <taxon>Sarcoptiformes</taxon>
        <taxon>Astigmata</taxon>
        <taxon>Glycyphagoidea</taxon>
        <taxon>Echimyopodidae</taxon>
        <taxon>Blomia</taxon>
    </lineage>
</organism>
<protein>
    <recommendedName>
        <fullName evidence="4">Biogenesis of lysosome-related organelles complex 1 subunit 1</fullName>
    </recommendedName>
</protein>
<sequence>MYIWPGALTSDRNHPKTIKRNFVSVLGASFIASKVMTIFLNWHDTSTKTVFQYINLHTYQSDWDLFLYCVLYPLLHVMILFIGPIINDCGLFIQTYLVAFKSNPVTFSIQLILLQLKQLTQIVLIRNLVVAPLTEEFIFRGIMLSVLTPFWSKGTSALVSSFLFGLMHAHHFFRTLLLYGKLNRDDAFKTIFQCIYTTLFGLYASMAYLRSEQKRNAAIGSSVNFATAAVTHLNDGVAQTYLNQRKLDSEAKQLVANIDQFSRSINQWVTLMNNFNDSLKQLGDVENWAKCIENDMNEVSSILEYVYKSYNQTGTENET</sequence>
<dbReference type="AlphaFoldDB" id="A0A9Q0RS22"/>
<evidence type="ECO:0000313" key="2">
    <source>
        <dbReference type="EMBL" id="KAJ6224230.1"/>
    </source>
</evidence>
<feature type="transmembrane region" description="Helical" evidence="1">
    <location>
        <begin position="21"/>
        <end position="42"/>
    </location>
</feature>
<proteinExistence type="predicted"/>
<dbReference type="EMBL" id="JAPWDV010000001">
    <property type="protein sequence ID" value="KAJ6224230.1"/>
    <property type="molecule type" value="Genomic_DNA"/>
</dbReference>
<dbReference type="PANTHER" id="PTHR13046">
    <property type="entry name" value="PROTEASE U48 CAAX PRENYL PROTEASE RCE1"/>
    <property type="match status" value="1"/>
</dbReference>
<dbReference type="GO" id="GO:0004222">
    <property type="term" value="F:metalloendopeptidase activity"/>
    <property type="evidence" value="ECO:0007669"/>
    <property type="project" value="InterPro"/>
</dbReference>
<dbReference type="Proteomes" id="UP001142055">
    <property type="component" value="Chromosome 1"/>
</dbReference>
<evidence type="ECO:0000256" key="1">
    <source>
        <dbReference type="SAM" id="Phobius"/>
    </source>
</evidence>
<evidence type="ECO:0008006" key="4">
    <source>
        <dbReference type="Google" id="ProtNLM"/>
    </source>
</evidence>
<keyword evidence="3" id="KW-1185">Reference proteome</keyword>
<reference evidence="2" key="1">
    <citation type="submission" date="2022-12" db="EMBL/GenBank/DDBJ databases">
        <title>Genome assemblies of Blomia tropicalis.</title>
        <authorList>
            <person name="Cui Y."/>
        </authorList>
    </citation>
    <scope>NUCLEOTIDE SEQUENCE</scope>
    <source>
        <tissue evidence="2">Adult mites</tissue>
    </source>
</reference>
<gene>
    <name evidence="2" type="ORF">RDWZM_002775</name>
</gene>
<dbReference type="Pfam" id="PF06320">
    <property type="entry name" value="GCN5L1"/>
    <property type="match status" value="1"/>
</dbReference>
<dbReference type="PANTHER" id="PTHR13046:SF0">
    <property type="entry name" value="CAAX PRENYL PROTEASE 2"/>
    <property type="match status" value="1"/>
</dbReference>
<dbReference type="InterPro" id="IPR039731">
    <property type="entry name" value="Rce1"/>
</dbReference>
<name>A0A9Q0RS22_BLOTA</name>
<feature type="transmembrane region" description="Helical" evidence="1">
    <location>
        <begin position="190"/>
        <end position="209"/>
    </location>
</feature>
<keyword evidence="1" id="KW-1133">Transmembrane helix</keyword>
<dbReference type="GO" id="GO:0071586">
    <property type="term" value="P:CAAX-box protein processing"/>
    <property type="evidence" value="ECO:0007669"/>
    <property type="project" value="InterPro"/>
</dbReference>
<feature type="transmembrane region" description="Helical" evidence="1">
    <location>
        <begin position="150"/>
        <end position="170"/>
    </location>
</feature>